<dbReference type="Pfam" id="PF01221">
    <property type="entry name" value="Dynein_light"/>
    <property type="match status" value="1"/>
</dbReference>
<dbReference type="GO" id="GO:0030286">
    <property type="term" value="C:dynein complex"/>
    <property type="evidence" value="ECO:0007669"/>
    <property type="project" value="InterPro"/>
</dbReference>
<dbReference type="InterPro" id="IPR037177">
    <property type="entry name" value="DLC_sf"/>
</dbReference>
<dbReference type="EMBL" id="JH993859">
    <property type="protein sequence ID" value="ELQ76240.1"/>
    <property type="molecule type" value="Genomic_DNA"/>
</dbReference>
<dbReference type="InterPro" id="IPR001372">
    <property type="entry name" value="Dynein_light_chain_typ-1/2"/>
</dbReference>
<sequence length="110" mass="12805">MATKVEEKETKAPEEEKKKHLAKVVKSTCDQNVLEHCLNIIDKYKIKDSSPTFCKRMKDSLDSTFNKEWNVFIGGHFSGMCGFVENTYIELMLNDNMRMVIFQSYSPEKQ</sequence>
<dbReference type="STRING" id="72359.L7JY62"/>
<dbReference type="OrthoDB" id="2191060at2759"/>
<accession>L7JY62</accession>
<dbReference type="GO" id="GO:0007017">
    <property type="term" value="P:microtubule-based process"/>
    <property type="evidence" value="ECO:0007669"/>
    <property type="project" value="InterPro"/>
</dbReference>
<evidence type="ECO:0000313" key="2">
    <source>
        <dbReference type="Proteomes" id="UP000011185"/>
    </source>
</evidence>
<dbReference type="VEuPathDB" id="MicrosporidiaDB:THOM_0801"/>
<proteinExistence type="predicted"/>
<gene>
    <name evidence="1" type="ORF">THOM_0801</name>
</gene>
<name>L7JY62_TRAHO</name>
<dbReference type="AlphaFoldDB" id="L7JY62"/>
<dbReference type="SMART" id="SM01375">
    <property type="entry name" value="Dynein_light"/>
    <property type="match status" value="1"/>
</dbReference>
<evidence type="ECO:0000313" key="1">
    <source>
        <dbReference type="EMBL" id="ELQ76240.1"/>
    </source>
</evidence>
<protein>
    <submittedName>
        <fullName evidence="1">Dynein light chain type 1</fullName>
    </submittedName>
</protein>
<reference evidence="1 2" key="1">
    <citation type="journal article" date="2012" name="PLoS Pathog.">
        <title>The genome of the obligate intracellular parasite Trachipleistophora hominis: new insights into microsporidian genome dynamics and reductive evolution.</title>
        <authorList>
            <person name="Heinz E."/>
            <person name="Williams T.A."/>
            <person name="Nakjang S."/>
            <person name="Noel C.J."/>
            <person name="Swan D.C."/>
            <person name="Goldberg A.V."/>
            <person name="Harris S.R."/>
            <person name="Weinmaier T."/>
            <person name="Markert S."/>
            <person name="Becher D."/>
            <person name="Bernhardt J."/>
            <person name="Dagan T."/>
            <person name="Hacker C."/>
            <person name="Lucocq J.M."/>
            <person name="Schweder T."/>
            <person name="Rattei T."/>
            <person name="Hall N."/>
            <person name="Hirt R.P."/>
            <person name="Embley T.M."/>
        </authorList>
    </citation>
    <scope>NUCLEOTIDE SEQUENCE [LARGE SCALE GENOMIC DNA]</scope>
</reference>
<dbReference type="Gene3D" id="3.30.740.10">
    <property type="entry name" value="Protein Inhibitor Of Neuronal Nitric Oxide Synthase"/>
    <property type="match status" value="1"/>
</dbReference>
<dbReference type="Proteomes" id="UP000011185">
    <property type="component" value="Unassembled WGS sequence"/>
</dbReference>
<keyword evidence="2" id="KW-1185">Reference proteome</keyword>
<dbReference type="OMA" id="GFVENTY"/>
<dbReference type="HOGENOM" id="CLU_175762_0_0_1"/>
<dbReference type="InParanoid" id="L7JY62"/>
<dbReference type="SUPFAM" id="SSF54648">
    <property type="entry name" value="DLC"/>
    <property type="match status" value="1"/>
</dbReference>
<organism evidence="1 2">
    <name type="scientific">Trachipleistophora hominis</name>
    <name type="common">Microsporidian parasite</name>
    <dbReference type="NCBI Taxonomy" id="72359"/>
    <lineage>
        <taxon>Eukaryota</taxon>
        <taxon>Fungi</taxon>
        <taxon>Fungi incertae sedis</taxon>
        <taxon>Microsporidia</taxon>
        <taxon>Pleistophoridae</taxon>
        <taxon>Trachipleistophora</taxon>
    </lineage>
</organism>